<dbReference type="InterPro" id="IPR011006">
    <property type="entry name" value="CheY-like_superfamily"/>
</dbReference>
<dbReference type="InterPro" id="IPR000792">
    <property type="entry name" value="Tscrpt_reg_LuxR_C"/>
</dbReference>
<dbReference type="CDD" id="cd06170">
    <property type="entry name" value="LuxR_C_like"/>
    <property type="match status" value="1"/>
</dbReference>
<reference evidence="5 6" key="1">
    <citation type="submission" date="2020-03" db="EMBL/GenBank/DDBJ databases">
        <title>Genomic Encyclopedia of Type Strains, Phase III (KMG-III): the genomes of soil and plant-associated and newly described type strains.</title>
        <authorList>
            <person name="Whitman W."/>
        </authorList>
    </citation>
    <scope>NUCLEOTIDE SEQUENCE [LARGE SCALE GENOMIC DNA]</scope>
    <source>
        <strain evidence="5 6">CECT 8804</strain>
    </source>
</reference>
<protein>
    <submittedName>
        <fullName evidence="5">Two-component system response regulator FixJ</fullName>
    </submittedName>
</protein>
<dbReference type="InterPro" id="IPR039420">
    <property type="entry name" value="WalR-like"/>
</dbReference>
<dbReference type="EMBL" id="JAAOZC010000001">
    <property type="protein sequence ID" value="NIJ06624.1"/>
    <property type="molecule type" value="Genomic_DNA"/>
</dbReference>
<dbReference type="PROSITE" id="PS50043">
    <property type="entry name" value="HTH_LUXR_2"/>
    <property type="match status" value="1"/>
</dbReference>
<dbReference type="SUPFAM" id="SSF46894">
    <property type="entry name" value="C-terminal effector domain of the bipartite response regulators"/>
    <property type="match status" value="1"/>
</dbReference>
<dbReference type="Gene3D" id="3.40.50.2300">
    <property type="match status" value="1"/>
</dbReference>
<comment type="caution">
    <text evidence="5">The sequence shown here is derived from an EMBL/GenBank/DDBJ whole genome shotgun (WGS) entry which is preliminary data.</text>
</comment>
<accession>A0ABX0TM77</accession>
<dbReference type="InterPro" id="IPR016032">
    <property type="entry name" value="Sig_transdc_resp-reg_C-effctor"/>
</dbReference>
<dbReference type="Pfam" id="PF00196">
    <property type="entry name" value="GerE"/>
    <property type="match status" value="1"/>
</dbReference>
<dbReference type="PANTHER" id="PTHR43214">
    <property type="entry name" value="TWO-COMPONENT RESPONSE REGULATOR"/>
    <property type="match status" value="1"/>
</dbReference>
<organism evidence="5 6">
    <name type="scientific">Sphingomonas vulcanisoli</name>
    <dbReference type="NCBI Taxonomy" id="1658060"/>
    <lineage>
        <taxon>Bacteria</taxon>
        <taxon>Pseudomonadati</taxon>
        <taxon>Pseudomonadota</taxon>
        <taxon>Alphaproteobacteria</taxon>
        <taxon>Sphingomonadales</taxon>
        <taxon>Sphingomonadaceae</taxon>
        <taxon>Sphingomonas</taxon>
    </lineage>
</organism>
<sequence length="202" mass="22160">MASSLPIYVLDDDANMLGMIARLVELIGYKVTSFASATAFIDKLEDLPFGCLLLDIGMPAPNGLEILSALSQRQPAWPVIMVSGTTDVGDAVEAFRRGAIQFLRKPFRRAELEHILSEAIDIGLKRLAEHERIQRAGKISLTGREREVLCAIARGDPTKKIAWSLGLSSRTIDMHRGNVLKKLAARNATQAVALARELKLIE</sequence>
<dbReference type="Proteomes" id="UP000727456">
    <property type="component" value="Unassembled WGS sequence"/>
</dbReference>
<name>A0ABX0TM77_9SPHN</name>
<evidence type="ECO:0000256" key="2">
    <source>
        <dbReference type="PROSITE-ProRule" id="PRU00169"/>
    </source>
</evidence>
<feature type="modified residue" description="4-aspartylphosphate" evidence="2">
    <location>
        <position position="55"/>
    </location>
</feature>
<proteinExistence type="predicted"/>
<keyword evidence="6" id="KW-1185">Reference proteome</keyword>
<dbReference type="SUPFAM" id="SSF52172">
    <property type="entry name" value="CheY-like"/>
    <property type="match status" value="1"/>
</dbReference>
<evidence type="ECO:0000259" key="4">
    <source>
        <dbReference type="PROSITE" id="PS50110"/>
    </source>
</evidence>
<feature type="domain" description="Response regulatory" evidence="4">
    <location>
        <begin position="6"/>
        <end position="120"/>
    </location>
</feature>
<keyword evidence="2" id="KW-0597">Phosphoprotein</keyword>
<gene>
    <name evidence="5" type="ORF">FHS31_000206</name>
</gene>
<evidence type="ECO:0000313" key="5">
    <source>
        <dbReference type="EMBL" id="NIJ06624.1"/>
    </source>
</evidence>
<feature type="domain" description="HTH luxR-type" evidence="3">
    <location>
        <begin position="134"/>
        <end position="199"/>
    </location>
</feature>
<dbReference type="PRINTS" id="PR00038">
    <property type="entry name" value="HTHLUXR"/>
</dbReference>
<dbReference type="InterPro" id="IPR036388">
    <property type="entry name" value="WH-like_DNA-bd_sf"/>
</dbReference>
<dbReference type="PROSITE" id="PS00622">
    <property type="entry name" value="HTH_LUXR_1"/>
    <property type="match status" value="1"/>
</dbReference>
<dbReference type="PROSITE" id="PS50110">
    <property type="entry name" value="RESPONSE_REGULATORY"/>
    <property type="match status" value="1"/>
</dbReference>
<dbReference type="Gene3D" id="1.10.10.10">
    <property type="entry name" value="Winged helix-like DNA-binding domain superfamily/Winged helix DNA-binding domain"/>
    <property type="match status" value="1"/>
</dbReference>
<dbReference type="InterPro" id="IPR001789">
    <property type="entry name" value="Sig_transdc_resp-reg_receiver"/>
</dbReference>
<keyword evidence="1" id="KW-0238">DNA-binding</keyword>
<evidence type="ECO:0000256" key="1">
    <source>
        <dbReference type="ARBA" id="ARBA00023125"/>
    </source>
</evidence>
<dbReference type="RefSeq" id="WP_167071185.1">
    <property type="nucleotide sequence ID" value="NZ_JAAOZC010000001.1"/>
</dbReference>
<dbReference type="SMART" id="SM00421">
    <property type="entry name" value="HTH_LUXR"/>
    <property type="match status" value="1"/>
</dbReference>
<evidence type="ECO:0000259" key="3">
    <source>
        <dbReference type="PROSITE" id="PS50043"/>
    </source>
</evidence>
<dbReference type="PANTHER" id="PTHR43214:SF44">
    <property type="entry name" value="TWO-COMPONENT RESPONSE REGULATOR"/>
    <property type="match status" value="1"/>
</dbReference>
<dbReference type="Pfam" id="PF00072">
    <property type="entry name" value="Response_reg"/>
    <property type="match status" value="1"/>
</dbReference>
<dbReference type="SMART" id="SM00448">
    <property type="entry name" value="REC"/>
    <property type="match status" value="1"/>
</dbReference>
<evidence type="ECO:0000313" key="6">
    <source>
        <dbReference type="Proteomes" id="UP000727456"/>
    </source>
</evidence>